<feature type="region of interest" description="Disordered" evidence="1">
    <location>
        <begin position="219"/>
        <end position="253"/>
    </location>
</feature>
<evidence type="ECO:0000256" key="1">
    <source>
        <dbReference type="SAM" id="MobiDB-lite"/>
    </source>
</evidence>
<dbReference type="Proteomes" id="UP000001064">
    <property type="component" value="Unassembled WGS sequence"/>
</dbReference>
<sequence length="288" mass="33246">MSDEPINHKLLARNKHRGGKSVDKNTSRGKYKKEEFEKKKKEREEIAKREQDPNYQKNKKDNVSNDDDDDDEDDENIEEDGFAKHSRSKYSKRILVQKDNSKLVQLDDKYYNQSSKLNMQSLIDSKVDFIPKFENSSNSTTDLILDEINIDFNKKVNVNNSNSNSSSNSLNISEIEKMLSSFSLSKRLNIDEYYLNSMKLPNPNNVVYLKRKSNKHLATDSIASQSSQNISKTNTDSLNNNKKDDEKKDQEEFDKIIKSPIKDTAYEPPIDNGNVTSDNLEDWLDSII</sequence>
<feature type="compositionally biased region" description="Basic and acidic residues" evidence="1">
    <location>
        <begin position="241"/>
        <end position="253"/>
    </location>
</feature>
<gene>
    <name evidence="2" type="ORF">DICPUDRAFT_153106</name>
</gene>
<dbReference type="RefSeq" id="XP_003288832.1">
    <property type="nucleotide sequence ID" value="XM_003288784.1"/>
</dbReference>
<dbReference type="OrthoDB" id="21160at2759"/>
<feature type="compositionally biased region" description="Basic residues" evidence="1">
    <location>
        <begin position="10"/>
        <end position="19"/>
    </location>
</feature>
<dbReference type="eggNOG" id="ENOG502RD4N">
    <property type="taxonomic scope" value="Eukaryota"/>
</dbReference>
<feature type="compositionally biased region" description="Basic and acidic residues" evidence="1">
    <location>
        <begin position="20"/>
        <end position="63"/>
    </location>
</feature>
<organism evidence="2 3">
    <name type="scientific">Dictyostelium purpureum</name>
    <name type="common">Slime mold</name>
    <dbReference type="NCBI Taxonomy" id="5786"/>
    <lineage>
        <taxon>Eukaryota</taxon>
        <taxon>Amoebozoa</taxon>
        <taxon>Evosea</taxon>
        <taxon>Eumycetozoa</taxon>
        <taxon>Dictyostelia</taxon>
        <taxon>Dictyosteliales</taxon>
        <taxon>Dictyosteliaceae</taxon>
        <taxon>Dictyostelium</taxon>
    </lineage>
</organism>
<feature type="region of interest" description="Disordered" evidence="1">
    <location>
        <begin position="1"/>
        <end position="84"/>
    </location>
</feature>
<proteinExistence type="predicted"/>
<reference evidence="3" key="1">
    <citation type="journal article" date="2011" name="Genome Biol.">
        <title>Comparative genomics of the social amoebae Dictyostelium discoideum and Dictyostelium purpureum.</title>
        <authorList>
            <consortium name="US DOE Joint Genome Institute (JGI-PGF)"/>
            <person name="Sucgang R."/>
            <person name="Kuo A."/>
            <person name="Tian X."/>
            <person name="Salerno W."/>
            <person name="Parikh A."/>
            <person name="Feasley C.L."/>
            <person name="Dalin E."/>
            <person name="Tu H."/>
            <person name="Huang E."/>
            <person name="Barry K."/>
            <person name="Lindquist E."/>
            <person name="Shapiro H."/>
            <person name="Bruce D."/>
            <person name="Schmutz J."/>
            <person name="Salamov A."/>
            <person name="Fey P."/>
            <person name="Gaudet P."/>
            <person name="Anjard C."/>
            <person name="Babu M.M."/>
            <person name="Basu S."/>
            <person name="Bushmanova Y."/>
            <person name="van der Wel H."/>
            <person name="Katoh-Kurasawa M."/>
            <person name="Dinh C."/>
            <person name="Coutinho P.M."/>
            <person name="Saito T."/>
            <person name="Elias M."/>
            <person name="Schaap P."/>
            <person name="Kay R.R."/>
            <person name="Henrissat B."/>
            <person name="Eichinger L."/>
            <person name="Rivero F."/>
            <person name="Putnam N.H."/>
            <person name="West C.M."/>
            <person name="Loomis W.F."/>
            <person name="Chisholm R.L."/>
            <person name="Shaulsky G."/>
            <person name="Strassmann J.E."/>
            <person name="Queller D.C."/>
            <person name="Kuspa A."/>
            <person name="Grigoriev I.V."/>
        </authorList>
    </citation>
    <scope>NUCLEOTIDE SEQUENCE [LARGE SCALE GENOMIC DNA]</scope>
    <source>
        <strain evidence="3">QSDP1</strain>
    </source>
</reference>
<keyword evidence="3" id="KW-1185">Reference proteome</keyword>
<evidence type="ECO:0000313" key="2">
    <source>
        <dbReference type="EMBL" id="EGC34651.1"/>
    </source>
</evidence>
<feature type="compositionally biased region" description="Polar residues" evidence="1">
    <location>
        <begin position="221"/>
        <end position="238"/>
    </location>
</feature>
<dbReference type="KEGG" id="dpp:DICPUDRAFT_153106"/>
<dbReference type="GeneID" id="10499428"/>
<dbReference type="FunCoup" id="F0ZN28">
    <property type="interactions" value="373"/>
</dbReference>
<feature type="compositionally biased region" description="Acidic residues" evidence="1">
    <location>
        <begin position="64"/>
        <end position="80"/>
    </location>
</feature>
<accession>F0ZN28</accession>
<dbReference type="AlphaFoldDB" id="F0ZN28"/>
<protein>
    <submittedName>
        <fullName evidence="2">Uncharacterized protein</fullName>
    </submittedName>
</protein>
<feature type="region of interest" description="Disordered" evidence="1">
    <location>
        <begin position="258"/>
        <end position="277"/>
    </location>
</feature>
<dbReference type="OMA" id="DEPINHK"/>
<dbReference type="EMBL" id="GL871089">
    <property type="protein sequence ID" value="EGC34651.1"/>
    <property type="molecule type" value="Genomic_DNA"/>
</dbReference>
<dbReference type="VEuPathDB" id="AmoebaDB:DICPUDRAFT_153106"/>
<dbReference type="InParanoid" id="F0ZN28"/>
<name>F0ZN28_DICPU</name>
<evidence type="ECO:0000313" key="3">
    <source>
        <dbReference type="Proteomes" id="UP000001064"/>
    </source>
</evidence>